<name>A0A8J3J3N3_9ACTN</name>
<feature type="compositionally biased region" description="Basic and acidic residues" evidence="1">
    <location>
        <begin position="52"/>
        <end position="61"/>
    </location>
</feature>
<feature type="region of interest" description="Disordered" evidence="1">
    <location>
        <begin position="50"/>
        <end position="70"/>
    </location>
</feature>
<sequence>MNTARPAVGGTGGMGVAPRGDGVSIRVIVPAAAQEGKGTPAVLQMATVRTRPVADRQDDGAATRLGTYRR</sequence>
<dbReference type="EMBL" id="BOMB01000012">
    <property type="protein sequence ID" value="GID11515.1"/>
    <property type="molecule type" value="Genomic_DNA"/>
</dbReference>
<evidence type="ECO:0000313" key="2">
    <source>
        <dbReference type="EMBL" id="GID11515.1"/>
    </source>
</evidence>
<evidence type="ECO:0000256" key="1">
    <source>
        <dbReference type="SAM" id="MobiDB-lite"/>
    </source>
</evidence>
<organism evidence="2 3">
    <name type="scientific">Actinocatenispora rupis</name>
    <dbReference type="NCBI Taxonomy" id="519421"/>
    <lineage>
        <taxon>Bacteria</taxon>
        <taxon>Bacillati</taxon>
        <taxon>Actinomycetota</taxon>
        <taxon>Actinomycetes</taxon>
        <taxon>Micromonosporales</taxon>
        <taxon>Micromonosporaceae</taxon>
        <taxon>Actinocatenispora</taxon>
    </lineage>
</organism>
<evidence type="ECO:0000313" key="3">
    <source>
        <dbReference type="Proteomes" id="UP000612808"/>
    </source>
</evidence>
<feature type="region of interest" description="Disordered" evidence="1">
    <location>
        <begin position="1"/>
        <end position="20"/>
    </location>
</feature>
<comment type="caution">
    <text evidence="2">The sequence shown here is derived from an EMBL/GenBank/DDBJ whole genome shotgun (WGS) entry which is preliminary data.</text>
</comment>
<keyword evidence="3" id="KW-1185">Reference proteome</keyword>
<gene>
    <name evidence="2" type="ORF">Aru02nite_24040</name>
</gene>
<dbReference type="Proteomes" id="UP000612808">
    <property type="component" value="Unassembled WGS sequence"/>
</dbReference>
<protein>
    <submittedName>
        <fullName evidence="2">Uncharacterized protein</fullName>
    </submittedName>
</protein>
<reference evidence="2" key="1">
    <citation type="submission" date="2021-01" db="EMBL/GenBank/DDBJ databases">
        <title>Whole genome shotgun sequence of Actinocatenispora rupis NBRC 107355.</title>
        <authorList>
            <person name="Komaki H."/>
            <person name="Tamura T."/>
        </authorList>
    </citation>
    <scope>NUCLEOTIDE SEQUENCE</scope>
    <source>
        <strain evidence="2">NBRC 107355</strain>
    </source>
</reference>
<proteinExistence type="predicted"/>
<accession>A0A8J3J3N3</accession>
<dbReference type="AlphaFoldDB" id="A0A8J3J3N3"/>